<proteinExistence type="predicted"/>
<protein>
    <recommendedName>
        <fullName evidence="2">PEGA domain-containing protein</fullName>
    </recommendedName>
</protein>
<feature type="domain" description="PEGA" evidence="2">
    <location>
        <begin position="112"/>
        <end position="164"/>
    </location>
</feature>
<keyword evidence="4" id="KW-1185">Reference proteome</keyword>
<evidence type="ECO:0000313" key="3">
    <source>
        <dbReference type="EMBL" id="EFX60041.1"/>
    </source>
</evidence>
<reference evidence="3 4" key="1">
    <citation type="journal article" date="2011" name="Science">
        <title>The ecoresponsive genome of Daphnia pulex.</title>
        <authorList>
            <person name="Colbourne J.K."/>
            <person name="Pfrender M.E."/>
            <person name="Gilbert D."/>
            <person name="Thomas W.K."/>
            <person name="Tucker A."/>
            <person name="Oakley T.H."/>
            <person name="Tokishita S."/>
            <person name="Aerts A."/>
            <person name="Arnold G.J."/>
            <person name="Basu M.K."/>
            <person name="Bauer D.J."/>
            <person name="Caceres C.E."/>
            <person name="Carmel L."/>
            <person name="Casola C."/>
            <person name="Choi J.H."/>
            <person name="Detter J.C."/>
            <person name="Dong Q."/>
            <person name="Dusheyko S."/>
            <person name="Eads B.D."/>
            <person name="Frohlich T."/>
            <person name="Geiler-Samerotte K.A."/>
            <person name="Gerlach D."/>
            <person name="Hatcher P."/>
            <person name="Jogdeo S."/>
            <person name="Krijgsveld J."/>
            <person name="Kriventseva E.V."/>
            <person name="Kultz D."/>
            <person name="Laforsch C."/>
            <person name="Lindquist E."/>
            <person name="Lopez J."/>
            <person name="Manak J.R."/>
            <person name="Muller J."/>
            <person name="Pangilinan J."/>
            <person name="Patwardhan R.P."/>
            <person name="Pitluck S."/>
            <person name="Pritham E.J."/>
            <person name="Rechtsteiner A."/>
            <person name="Rho M."/>
            <person name="Rogozin I.B."/>
            <person name="Sakarya O."/>
            <person name="Salamov A."/>
            <person name="Schaack S."/>
            <person name="Shapiro H."/>
            <person name="Shiga Y."/>
            <person name="Skalitzky C."/>
            <person name="Smith Z."/>
            <person name="Souvorov A."/>
            <person name="Sung W."/>
            <person name="Tang Z."/>
            <person name="Tsuchiya D."/>
            <person name="Tu H."/>
            <person name="Vos H."/>
            <person name="Wang M."/>
            <person name="Wolf Y.I."/>
            <person name="Yamagata H."/>
            <person name="Yamada T."/>
            <person name="Ye Y."/>
            <person name="Shaw J.R."/>
            <person name="Andrews J."/>
            <person name="Crease T.J."/>
            <person name="Tang H."/>
            <person name="Lucas S.M."/>
            <person name="Robertson H.M."/>
            <person name="Bork P."/>
            <person name="Koonin E.V."/>
            <person name="Zdobnov E.M."/>
            <person name="Grigoriev I.V."/>
            <person name="Lynch M."/>
            <person name="Boore J.L."/>
        </authorList>
    </citation>
    <scope>NUCLEOTIDE SEQUENCE [LARGE SCALE GENOMIC DNA]</scope>
</reference>
<accession>E9I7I9</accession>
<dbReference type="AlphaFoldDB" id="E9I7I9"/>
<keyword evidence="1" id="KW-0472">Membrane</keyword>
<dbReference type="HOGENOM" id="CLU_812764_0_0_1"/>
<sequence>AFSQRVDDASASFAQAEYGEARTAAVDALQLFEKSLAYSDSDDAWARYRQLLVVVAEAQLGAKDVPAADVSLSQVLAVDPDYAPSEPDASAVLVARVAALRQAQKRARPAVLEVLSRPPGARVLVDGRAAGRAPVAVDVSPGIHYVLVDDEGRTYSERVVVGADGARVSARLGSPQAETAALLTRALREPITKREFTNLARDVADITFVVVVVPYGPTEQVLCARVTRGQLDAVVGTRLPLKDGPREKAMFALVDAAMTRSNDGWVGVDDNVALLRTEFLQGAGNPKAVFTESDAPNVPLIVGGIAGGVVVVVGVGLGVLNFLGNEQKKDTGFTYGIDVSGL</sequence>
<dbReference type="Pfam" id="PF08308">
    <property type="entry name" value="PEGA"/>
    <property type="match status" value="1"/>
</dbReference>
<evidence type="ECO:0000259" key="2">
    <source>
        <dbReference type="Pfam" id="PF08308"/>
    </source>
</evidence>
<dbReference type="Proteomes" id="UP000000305">
    <property type="component" value="Unassembled WGS sequence"/>
</dbReference>
<dbReference type="KEGG" id="dpx:DAPPUDRAFT_125714"/>
<gene>
    <name evidence="3" type="ORF">DAPPUDRAFT_125714</name>
</gene>
<feature type="transmembrane region" description="Helical" evidence="1">
    <location>
        <begin position="300"/>
        <end position="323"/>
    </location>
</feature>
<organism evidence="3 4">
    <name type="scientific">Daphnia pulex</name>
    <name type="common">Water flea</name>
    <dbReference type="NCBI Taxonomy" id="6669"/>
    <lineage>
        <taxon>Eukaryota</taxon>
        <taxon>Metazoa</taxon>
        <taxon>Ecdysozoa</taxon>
        <taxon>Arthropoda</taxon>
        <taxon>Crustacea</taxon>
        <taxon>Branchiopoda</taxon>
        <taxon>Diplostraca</taxon>
        <taxon>Cladocera</taxon>
        <taxon>Anomopoda</taxon>
        <taxon>Daphniidae</taxon>
        <taxon>Daphnia</taxon>
    </lineage>
</organism>
<dbReference type="InterPro" id="IPR013229">
    <property type="entry name" value="PEGA"/>
</dbReference>
<evidence type="ECO:0000313" key="4">
    <source>
        <dbReference type="Proteomes" id="UP000000305"/>
    </source>
</evidence>
<dbReference type="EMBL" id="GL737256">
    <property type="protein sequence ID" value="EFX60041.1"/>
    <property type="molecule type" value="Genomic_DNA"/>
</dbReference>
<dbReference type="InParanoid" id="E9I7I9"/>
<keyword evidence="1" id="KW-0812">Transmembrane</keyword>
<feature type="non-terminal residue" evidence="3">
    <location>
        <position position="1"/>
    </location>
</feature>
<evidence type="ECO:0000256" key="1">
    <source>
        <dbReference type="SAM" id="Phobius"/>
    </source>
</evidence>
<keyword evidence="1" id="KW-1133">Transmembrane helix</keyword>
<name>E9I7I9_DAPPU</name>